<dbReference type="EMBL" id="JBCLSH010000035">
    <property type="protein sequence ID" value="MEY8444225.1"/>
    <property type="molecule type" value="Genomic_DNA"/>
</dbReference>
<dbReference type="InterPro" id="IPR009293">
    <property type="entry name" value="UPF0478"/>
</dbReference>
<feature type="transmembrane region" description="Helical" evidence="1">
    <location>
        <begin position="6"/>
        <end position="30"/>
    </location>
</feature>
<protein>
    <submittedName>
        <fullName evidence="2">DUF948 domain-containing protein</fullName>
    </submittedName>
</protein>
<dbReference type="PANTHER" id="PTHR40070:SF1">
    <property type="entry name" value="UPF0478 PROTEIN YTXG"/>
    <property type="match status" value="1"/>
</dbReference>
<keyword evidence="1" id="KW-0812">Transmembrane</keyword>
<name>A0ABV4D3X0_9LACT</name>
<evidence type="ECO:0000313" key="3">
    <source>
        <dbReference type="Proteomes" id="UP001565283"/>
    </source>
</evidence>
<accession>A0ABV4D3X0</accession>
<evidence type="ECO:0000256" key="1">
    <source>
        <dbReference type="SAM" id="Phobius"/>
    </source>
</evidence>
<keyword evidence="3" id="KW-1185">Reference proteome</keyword>
<dbReference type="PANTHER" id="PTHR40070">
    <property type="entry name" value="UPF0478 PROTEIN YTXG"/>
    <property type="match status" value="1"/>
</dbReference>
<reference evidence="2 3" key="1">
    <citation type="submission" date="2024-03" db="EMBL/GenBank/DDBJ databases">
        <title>Mouse gut bacterial collection (mGBC) of GemPharmatech.</title>
        <authorList>
            <person name="He Y."/>
            <person name="Dong L."/>
            <person name="Wu D."/>
            <person name="Gao X."/>
            <person name="Lin Z."/>
        </authorList>
    </citation>
    <scope>NUCLEOTIDE SEQUENCE [LARGE SCALE GENOMIC DNA]</scope>
    <source>
        <strain evidence="2 3">61-15</strain>
    </source>
</reference>
<organism evidence="2 3">
    <name type="scientific">Lactococcus ileimucosae</name>
    <dbReference type="NCBI Taxonomy" id="2941329"/>
    <lineage>
        <taxon>Bacteria</taxon>
        <taxon>Bacillati</taxon>
        <taxon>Bacillota</taxon>
        <taxon>Bacilli</taxon>
        <taxon>Lactobacillales</taxon>
        <taxon>Streptococcaceae</taxon>
        <taxon>Lactococcus</taxon>
    </lineage>
</organism>
<sequence length="139" mass="15006">MGDISIQAIAWLIIAIAFAALVVFLIILLVKVSKIVEEANRTVKLVSSDVDVLLHQADGLMAKANVLLDDVNGKVATIDPLFVAVAELSESVTAVNKSSRDMVERFSRKTGNVGRSASTLVLAKTANKFLKKKKKVEDK</sequence>
<keyword evidence="1" id="KW-1133">Transmembrane helix</keyword>
<gene>
    <name evidence="2" type="ORF">AALA52_08285</name>
</gene>
<evidence type="ECO:0000313" key="2">
    <source>
        <dbReference type="EMBL" id="MEY8444225.1"/>
    </source>
</evidence>
<dbReference type="Proteomes" id="UP001565283">
    <property type="component" value="Unassembled WGS sequence"/>
</dbReference>
<proteinExistence type="predicted"/>
<keyword evidence="1" id="KW-0472">Membrane</keyword>
<dbReference type="RefSeq" id="WP_251712016.1">
    <property type="nucleotide sequence ID" value="NZ_CALPDE010000002.1"/>
</dbReference>
<dbReference type="Pfam" id="PF06103">
    <property type="entry name" value="DUF948"/>
    <property type="match status" value="1"/>
</dbReference>
<comment type="caution">
    <text evidence="2">The sequence shown here is derived from an EMBL/GenBank/DDBJ whole genome shotgun (WGS) entry which is preliminary data.</text>
</comment>